<dbReference type="InterPro" id="IPR003877">
    <property type="entry name" value="SPRY_dom"/>
</dbReference>
<feature type="non-terminal residue" evidence="5">
    <location>
        <position position="1"/>
    </location>
</feature>
<comment type="caution">
    <text evidence="5">The sequence shown here is derived from an EMBL/GenBank/DDBJ whole genome shotgun (WGS) entry which is preliminary data.</text>
</comment>
<evidence type="ECO:0000259" key="4">
    <source>
        <dbReference type="PROSITE" id="PS50188"/>
    </source>
</evidence>
<dbReference type="Gene3D" id="1.25.40.20">
    <property type="entry name" value="Ankyrin repeat-containing domain"/>
    <property type="match status" value="1"/>
</dbReference>
<dbReference type="PANTHER" id="PTHR24171">
    <property type="entry name" value="ANKYRIN REPEAT DOMAIN-CONTAINING PROTEIN 39-RELATED"/>
    <property type="match status" value="1"/>
</dbReference>
<name>A0A4S8RYT4_AURPU</name>
<dbReference type="PROSITE" id="PS50188">
    <property type="entry name" value="B302_SPRY"/>
    <property type="match status" value="1"/>
</dbReference>
<reference evidence="5 6" key="1">
    <citation type="submission" date="2018-10" db="EMBL/GenBank/DDBJ databases">
        <title>Fifty Aureobasidium pullulans genomes reveal a recombining polyextremotolerant generalist.</title>
        <authorList>
            <person name="Gostincar C."/>
            <person name="Turk M."/>
            <person name="Zajc J."/>
            <person name="Gunde-Cimerman N."/>
        </authorList>
    </citation>
    <scope>NUCLEOTIDE SEQUENCE [LARGE SCALE GENOMIC DNA]</scope>
    <source>
        <strain evidence="5 6">EXF-11900</strain>
    </source>
</reference>
<evidence type="ECO:0000256" key="2">
    <source>
        <dbReference type="ARBA" id="ARBA00023043"/>
    </source>
</evidence>
<dbReference type="AlphaFoldDB" id="A0A4S8RYT4"/>
<accession>A0A4S8RYT4</accession>
<dbReference type="GO" id="GO:0004842">
    <property type="term" value="F:ubiquitin-protein transferase activity"/>
    <property type="evidence" value="ECO:0007669"/>
    <property type="project" value="TreeGrafter"/>
</dbReference>
<feature type="repeat" description="ANK" evidence="3">
    <location>
        <begin position="50"/>
        <end position="82"/>
    </location>
</feature>
<keyword evidence="1" id="KW-0677">Repeat</keyword>
<protein>
    <recommendedName>
        <fullName evidence="4">B30.2/SPRY domain-containing protein</fullName>
    </recommendedName>
</protein>
<dbReference type="SUPFAM" id="SSF49899">
    <property type="entry name" value="Concanavalin A-like lectins/glucanases"/>
    <property type="match status" value="1"/>
</dbReference>
<dbReference type="InterPro" id="IPR013320">
    <property type="entry name" value="ConA-like_dom_sf"/>
</dbReference>
<sequence>IVQILLDKGADVNAQGGEYGSALQAGSSRGHVKVVHLLLSRGANLQHETKDGTALHAAVLSGCHVIAQILLAAGALVSAPDEHGWTASDLAYASHDLAMLGVLGLENNNGRLRELASSVSAAKFRAIVPSAGLCVFDDGLTITSGIGLCRKVSETLGMPGWSQGSWGYHGDDGCAFAETGRGRAYAERYSSGDVVGCGIHLESGTVFFTKNGVHL</sequence>
<dbReference type="InterPro" id="IPR001870">
    <property type="entry name" value="B30.2/SPRY"/>
</dbReference>
<dbReference type="PROSITE" id="PS50088">
    <property type="entry name" value="ANK_REPEAT"/>
    <property type="match status" value="2"/>
</dbReference>
<dbReference type="EMBL" id="QZAF01001359">
    <property type="protein sequence ID" value="THV63442.1"/>
    <property type="molecule type" value="Genomic_DNA"/>
</dbReference>
<dbReference type="PANTHER" id="PTHR24171:SF8">
    <property type="entry name" value="BRCA1-ASSOCIATED RING DOMAIN PROTEIN 1"/>
    <property type="match status" value="1"/>
</dbReference>
<organism evidence="5 6">
    <name type="scientific">Aureobasidium pullulans</name>
    <name type="common">Black yeast</name>
    <name type="synonym">Pullularia pullulans</name>
    <dbReference type="NCBI Taxonomy" id="5580"/>
    <lineage>
        <taxon>Eukaryota</taxon>
        <taxon>Fungi</taxon>
        <taxon>Dikarya</taxon>
        <taxon>Ascomycota</taxon>
        <taxon>Pezizomycotina</taxon>
        <taxon>Dothideomycetes</taxon>
        <taxon>Dothideomycetidae</taxon>
        <taxon>Dothideales</taxon>
        <taxon>Saccotheciaceae</taxon>
        <taxon>Aureobasidium</taxon>
    </lineage>
</organism>
<dbReference type="Gene3D" id="2.60.120.920">
    <property type="match status" value="1"/>
</dbReference>
<dbReference type="Pfam" id="PF12796">
    <property type="entry name" value="Ank_2"/>
    <property type="match status" value="1"/>
</dbReference>
<dbReference type="InterPro" id="IPR036770">
    <property type="entry name" value="Ankyrin_rpt-contain_sf"/>
</dbReference>
<evidence type="ECO:0000256" key="1">
    <source>
        <dbReference type="ARBA" id="ARBA00022737"/>
    </source>
</evidence>
<proteinExistence type="predicted"/>
<evidence type="ECO:0000313" key="5">
    <source>
        <dbReference type="EMBL" id="THV63442.1"/>
    </source>
</evidence>
<dbReference type="InterPro" id="IPR002110">
    <property type="entry name" value="Ankyrin_rpt"/>
</dbReference>
<dbReference type="GO" id="GO:0085020">
    <property type="term" value="P:protein K6-linked ubiquitination"/>
    <property type="evidence" value="ECO:0007669"/>
    <property type="project" value="TreeGrafter"/>
</dbReference>
<feature type="domain" description="B30.2/SPRY" evidence="4">
    <location>
        <begin position="58"/>
        <end position="215"/>
    </location>
</feature>
<dbReference type="SUPFAM" id="SSF48403">
    <property type="entry name" value="Ankyrin repeat"/>
    <property type="match status" value="1"/>
</dbReference>
<dbReference type="Proteomes" id="UP000304951">
    <property type="component" value="Unassembled WGS sequence"/>
</dbReference>
<dbReference type="Pfam" id="PF00622">
    <property type="entry name" value="SPRY"/>
    <property type="match status" value="1"/>
</dbReference>
<dbReference type="InterPro" id="IPR043136">
    <property type="entry name" value="B30.2/SPRY_sf"/>
</dbReference>
<feature type="non-terminal residue" evidence="5">
    <location>
        <position position="215"/>
    </location>
</feature>
<gene>
    <name evidence="5" type="ORF">D6D28_10683</name>
</gene>
<feature type="repeat" description="ANK" evidence="3">
    <location>
        <begin position="18"/>
        <end position="50"/>
    </location>
</feature>
<keyword evidence="2 3" id="KW-0040">ANK repeat</keyword>
<evidence type="ECO:0000256" key="3">
    <source>
        <dbReference type="PROSITE-ProRule" id="PRU00023"/>
    </source>
</evidence>
<evidence type="ECO:0000313" key="6">
    <source>
        <dbReference type="Proteomes" id="UP000304951"/>
    </source>
</evidence>